<keyword evidence="3" id="KW-1185">Reference proteome</keyword>
<evidence type="ECO:0000313" key="3">
    <source>
        <dbReference type="Proteomes" id="UP001515780"/>
    </source>
</evidence>
<comment type="caution">
    <text evidence="2">The sequence shown here is derived from an EMBL/GenBank/DDBJ whole genome shotgun (WGS) entry which is preliminary data.</text>
</comment>
<sequence>MNFSFDSIFSYISDLFENKPLFILIVTIGLILSLYYFKQKAGSGFSLAYRFHKFLFGAAIQNKKDLIHEINSIEQFNFLFNTRAKSISQKKSFEKWIKKYELDFKIIGKLKNNLNMDNLKITKYSWRYLTILLAIILLVFTSSFGSAIVAIKPAGLINVNNTGWFWFNEQGAEAYDFFGKGDWVFTPKDCENQKSIRSTLPSKTVEVICNSINKEKDKIYINKLIKQQRWFFGGLTFFLGVILCSMFRHAVVILVTYDVRRMVFAKIRRYRNQRSWRNLRRENTKKTNNPNESLKH</sequence>
<dbReference type="Proteomes" id="UP001515780">
    <property type="component" value="Unassembled WGS sequence"/>
</dbReference>
<keyword evidence="1" id="KW-1133">Transmembrane helix</keyword>
<keyword evidence="1" id="KW-0472">Membrane</keyword>
<proteinExistence type="predicted"/>
<evidence type="ECO:0000313" key="2">
    <source>
        <dbReference type="EMBL" id="NIG20136.1"/>
    </source>
</evidence>
<dbReference type="InterPro" id="IPR046188">
    <property type="entry name" value="DUF6216"/>
</dbReference>
<dbReference type="EMBL" id="VWXC01000011">
    <property type="protein sequence ID" value="NIG20136.1"/>
    <property type="molecule type" value="Genomic_DNA"/>
</dbReference>
<gene>
    <name evidence="2" type="ORF">F3J37_15775</name>
</gene>
<name>A0ABX0RR90_9GAMM</name>
<organism evidence="2 3">
    <name type="scientific">Candidatus Pantoea communis</name>
    <dbReference type="NCBI Taxonomy" id="2608354"/>
    <lineage>
        <taxon>Bacteria</taxon>
        <taxon>Pseudomonadati</taxon>
        <taxon>Pseudomonadota</taxon>
        <taxon>Gammaproteobacteria</taxon>
        <taxon>Enterobacterales</taxon>
        <taxon>Erwiniaceae</taxon>
        <taxon>Pantoea</taxon>
    </lineage>
</organism>
<feature type="transmembrane region" description="Helical" evidence="1">
    <location>
        <begin position="20"/>
        <end position="37"/>
    </location>
</feature>
<dbReference type="Pfam" id="PF19723">
    <property type="entry name" value="DUF6216"/>
    <property type="match status" value="1"/>
</dbReference>
<keyword evidence="1" id="KW-0812">Transmembrane</keyword>
<protein>
    <submittedName>
        <fullName evidence="2">Uncharacterized protein</fullName>
    </submittedName>
</protein>
<feature type="transmembrane region" description="Helical" evidence="1">
    <location>
        <begin position="128"/>
        <end position="151"/>
    </location>
</feature>
<dbReference type="RefSeq" id="WP_166934308.1">
    <property type="nucleotide sequence ID" value="NZ_VWXC01000011.1"/>
</dbReference>
<evidence type="ECO:0000256" key="1">
    <source>
        <dbReference type="SAM" id="Phobius"/>
    </source>
</evidence>
<feature type="transmembrane region" description="Helical" evidence="1">
    <location>
        <begin position="230"/>
        <end position="259"/>
    </location>
</feature>
<accession>A0ABX0RR90</accession>
<reference evidence="2 3" key="1">
    <citation type="journal article" date="2019" name="bioRxiv">
        <title>Bacteria contribute to plant secondary compound degradation in a generalist herbivore system.</title>
        <authorList>
            <person name="Francoeur C.B."/>
            <person name="Khadempour L."/>
            <person name="Moreira-Soto R.D."/>
            <person name="Gotting K."/>
            <person name="Book A.J."/>
            <person name="Pinto-Tomas A.A."/>
            <person name="Keefover-Ring K."/>
            <person name="Currie C.R."/>
        </authorList>
    </citation>
    <scope>NUCLEOTIDE SEQUENCE [LARGE SCALE GENOMIC DNA]</scope>
    <source>
        <strain evidence="2">Al-1710</strain>
    </source>
</reference>